<dbReference type="NCBIfam" id="TIGR03717">
    <property type="entry name" value="R_switched_YjbE"/>
    <property type="match status" value="1"/>
</dbReference>
<evidence type="ECO:0000256" key="6">
    <source>
        <dbReference type="SAM" id="Phobius"/>
    </source>
</evidence>
<feature type="transmembrane region" description="Helical" evidence="6">
    <location>
        <begin position="203"/>
        <end position="220"/>
    </location>
</feature>
<name>A0ABV9Z1J7_9HYPH</name>
<evidence type="ECO:0000256" key="3">
    <source>
        <dbReference type="ARBA" id="ARBA00022692"/>
    </source>
</evidence>
<keyword evidence="4 6" id="KW-1133">Transmembrane helix</keyword>
<dbReference type="InterPro" id="IPR005496">
    <property type="entry name" value="Integral_membrane_TerC"/>
</dbReference>
<evidence type="ECO:0000256" key="1">
    <source>
        <dbReference type="ARBA" id="ARBA00004141"/>
    </source>
</evidence>
<dbReference type="PANTHER" id="PTHR30238">
    <property type="entry name" value="MEMBRANE BOUND PREDICTED REDOX MODULATOR"/>
    <property type="match status" value="1"/>
</dbReference>
<evidence type="ECO:0000313" key="8">
    <source>
        <dbReference type="Proteomes" id="UP001595796"/>
    </source>
</evidence>
<gene>
    <name evidence="7" type="ORF">ACFPFW_10170</name>
</gene>
<comment type="caution">
    <text evidence="7">The sequence shown here is derived from an EMBL/GenBank/DDBJ whole genome shotgun (WGS) entry which is preliminary data.</text>
</comment>
<feature type="transmembrane region" description="Helical" evidence="6">
    <location>
        <begin position="46"/>
        <end position="65"/>
    </location>
</feature>
<comment type="subcellular location">
    <subcellularLocation>
        <location evidence="1">Membrane</location>
        <topology evidence="1">Multi-pass membrane protein</topology>
    </subcellularLocation>
</comment>
<comment type="similarity">
    <text evidence="2">Belongs to the TerC family.</text>
</comment>
<evidence type="ECO:0000256" key="2">
    <source>
        <dbReference type="ARBA" id="ARBA00007511"/>
    </source>
</evidence>
<keyword evidence="3 6" id="KW-0812">Transmembrane</keyword>
<dbReference type="RefSeq" id="WP_114955718.1">
    <property type="nucleotide sequence ID" value="NZ_JBHSJF010000006.1"/>
</dbReference>
<dbReference type="PANTHER" id="PTHR30238:SF4">
    <property type="entry name" value="SLL1022 PROTEIN"/>
    <property type="match status" value="1"/>
</dbReference>
<evidence type="ECO:0000256" key="5">
    <source>
        <dbReference type="ARBA" id="ARBA00023136"/>
    </source>
</evidence>
<keyword evidence="8" id="KW-1185">Reference proteome</keyword>
<dbReference type="InterPro" id="IPR022301">
    <property type="entry name" value="Integral_membrane_YjbE"/>
</dbReference>
<dbReference type="EMBL" id="JBHSJF010000006">
    <property type="protein sequence ID" value="MFC5068377.1"/>
    <property type="molecule type" value="Genomic_DNA"/>
</dbReference>
<evidence type="ECO:0000256" key="4">
    <source>
        <dbReference type="ARBA" id="ARBA00022989"/>
    </source>
</evidence>
<sequence>MSWDSPEVWIALGQIIWINALLSGDNAVVIAMACRSLPDNQRKIGMILGAGVAIGLRIIFTMIIVTLMGIPYLKIVGALALLWIAIDLIRPKDEGDHGVAAHDSVWRAVGTIAIADLVMSLDNVIAIAGVAGDHWGLLIIGLVISIPMIIAGSAAILWLIDKFPVIVWAGAALLGFVAGEMLLSDVALAERFGEEFVHSWEMTVALFCAAAVVVVGWLMVRAKQKKRVEEVTGAA</sequence>
<evidence type="ECO:0000313" key="7">
    <source>
        <dbReference type="EMBL" id="MFC5068377.1"/>
    </source>
</evidence>
<organism evidence="7 8">
    <name type="scientific">Flaviflagellibacter deserti</name>
    <dbReference type="NCBI Taxonomy" id="2267266"/>
    <lineage>
        <taxon>Bacteria</taxon>
        <taxon>Pseudomonadati</taxon>
        <taxon>Pseudomonadota</taxon>
        <taxon>Alphaproteobacteria</taxon>
        <taxon>Hyphomicrobiales</taxon>
        <taxon>Flaviflagellibacter</taxon>
    </lineage>
</organism>
<dbReference type="Proteomes" id="UP001595796">
    <property type="component" value="Unassembled WGS sequence"/>
</dbReference>
<accession>A0ABV9Z1J7</accession>
<feature type="transmembrane region" description="Helical" evidence="6">
    <location>
        <begin position="109"/>
        <end position="131"/>
    </location>
</feature>
<feature type="transmembrane region" description="Helical" evidence="6">
    <location>
        <begin position="165"/>
        <end position="183"/>
    </location>
</feature>
<feature type="transmembrane region" description="Helical" evidence="6">
    <location>
        <begin position="71"/>
        <end position="89"/>
    </location>
</feature>
<feature type="transmembrane region" description="Helical" evidence="6">
    <location>
        <begin position="12"/>
        <end position="34"/>
    </location>
</feature>
<keyword evidence="5 6" id="KW-0472">Membrane</keyword>
<feature type="transmembrane region" description="Helical" evidence="6">
    <location>
        <begin position="137"/>
        <end position="160"/>
    </location>
</feature>
<reference evidence="8" key="1">
    <citation type="journal article" date="2019" name="Int. J. Syst. Evol. Microbiol.">
        <title>The Global Catalogue of Microorganisms (GCM) 10K type strain sequencing project: providing services to taxonomists for standard genome sequencing and annotation.</title>
        <authorList>
            <consortium name="The Broad Institute Genomics Platform"/>
            <consortium name="The Broad Institute Genome Sequencing Center for Infectious Disease"/>
            <person name="Wu L."/>
            <person name="Ma J."/>
        </authorList>
    </citation>
    <scope>NUCLEOTIDE SEQUENCE [LARGE SCALE GENOMIC DNA]</scope>
    <source>
        <strain evidence="8">CGMCC 1.16444</strain>
    </source>
</reference>
<protein>
    <submittedName>
        <fullName evidence="7">TerC family protein</fullName>
    </submittedName>
</protein>
<proteinExistence type="inferred from homology"/>
<dbReference type="Pfam" id="PF03741">
    <property type="entry name" value="TerC"/>
    <property type="match status" value="1"/>
</dbReference>